<dbReference type="InterPro" id="IPR015399">
    <property type="entry name" value="DUF1977_DnaJ-like"/>
</dbReference>
<dbReference type="AlphaFoldDB" id="A0A1R2BW92"/>
<dbReference type="PANTHER" id="PTHR43908">
    <property type="entry name" value="AT29763P-RELATED"/>
    <property type="match status" value="1"/>
</dbReference>
<dbReference type="InterPro" id="IPR018253">
    <property type="entry name" value="DnaJ_domain_CS"/>
</dbReference>
<dbReference type="Pfam" id="PF00226">
    <property type="entry name" value="DnaJ"/>
    <property type="match status" value="1"/>
</dbReference>
<dbReference type="Pfam" id="PF09320">
    <property type="entry name" value="DUF1977"/>
    <property type="match status" value="1"/>
</dbReference>
<evidence type="ECO:0000256" key="3">
    <source>
        <dbReference type="ARBA" id="ARBA00022824"/>
    </source>
</evidence>
<dbReference type="EMBL" id="MPUH01000397">
    <property type="protein sequence ID" value="OMJ81040.1"/>
    <property type="molecule type" value="Genomic_DNA"/>
</dbReference>
<keyword evidence="8" id="KW-1185">Reference proteome</keyword>
<organism evidence="7 8">
    <name type="scientific">Stentor coeruleus</name>
    <dbReference type="NCBI Taxonomy" id="5963"/>
    <lineage>
        <taxon>Eukaryota</taxon>
        <taxon>Sar</taxon>
        <taxon>Alveolata</taxon>
        <taxon>Ciliophora</taxon>
        <taxon>Postciliodesmatophora</taxon>
        <taxon>Heterotrichea</taxon>
        <taxon>Heterotrichida</taxon>
        <taxon>Stentoridae</taxon>
        <taxon>Stentor</taxon>
    </lineage>
</organism>
<gene>
    <name evidence="7" type="ORF">SteCoe_18605</name>
</gene>
<evidence type="ECO:0000256" key="4">
    <source>
        <dbReference type="ARBA" id="ARBA00022989"/>
    </source>
</evidence>
<keyword evidence="4" id="KW-1133">Transmembrane helix</keyword>
<evidence type="ECO:0000256" key="5">
    <source>
        <dbReference type="ARBA" id="ARBA00023136"/>
    </source>
</evidence>
<keyword evidence="3" id="KW-0256">Endoplasmic reticulum</keyword>
<dbReference type="PROSITE" id="PS50076">
    <property type="entry name" value="DNAJ_2"/>
    <property type="match status" value="1"/>
</dbReference>
<accession>A0A1R2BW92</accession>
<dbReference type="PROSITE" id="PS00636">
    <property type="entry name" value="DNAJ_1"/>
    <property type="match status" value="1"/>
</dbReference>
<keyword evidence="5" id="KW-0472">Membrane</keyword>
<evidence type="ECO:0000313" key="8">
    <source>
        <dbReference type="Proteomes" id="UP000187209"/>
    </source>
</evidence>
<dbReference type="Gene3D" id="1.10.287.110">
    <property type="entry name" value="DnaJ domain"/>
    <property type="match status" value="1"/>
</dbReference>
<dbReference type="CDD" id="cd06257">
    <property type="entry name" value="DnaJ"/>
    <property type="match status" value="1"/>
</dbReference>
<dbReference type="PRINTS" id="PR00625">
    <property type="entry name" value="JDOMAIN"/>
</dbReference>
<feature type="domain" description="J" evidence="6">
    <location>
        <begin position="77"/>
        <end position="141"/>
    </location>
</feature>
<dbReference type="InterPro" id="IPR001623">
    <property type="entry name" value="DnaJ_domain"/>
</dbReference>
<comment type="subcellular location">
    <subcellularLocation>
        <location evidence="1">Endoplasmic reticulum membrane</location>
        <topology evidence="1">Single-pass membrane protein</topology>
    </subcellularLocation>
</comment>
<proteinExistence type="predicted"/>
<dbReference type="SMART" id="SM00271">
    <property type="entry name" value="DnaJ"/>
    <property type="match status" value="1"/>
</dbReference>
<dbReference type="Proteomes" id="UP000187209">
    <property type="component" value="Unassembled WGS sequence"/>
</dbReference>
<keyword evidence="2" id="KW-0812">Transmembrane</keyword>
<dbReference type="InterPro" id="IPR051100">
    <property type="entry name" value="DnaJ_subfamily_B/C"/>
</dbReference>
<dbReference type="PANTHER" id="PTHR43908:SF12">
    <property type="entry name" value="DNAJ DOMAIN, CHAPERONE J-DOMAIN SUPERFAMILY"/>
    <property type="match status" value="1"/>
</dbReference>
<protein>
    <recommendedName>
        <fullName evidence="6">J domain-containing protein</fullName>
    </recommendedName>
</protein>
<comment type="caution">
    <text evidence="7">The sequence shown here is derived from an EMBL/GenBank/DDBJ whole genome shotgun (WGS) entry which is preliminary data.</text>
</comment>
<evidence type="ECO:0000256" key="1">
    <source>
        <dbReference type="ARBA" id="ARBA00004389"/>
    </source>
</evidence>
<sequence length="320" mass="36776">MNKEEAEKLFKQAQEAMKTHDIDKAIYLLQKSVSLYYTDQASKLLKKAKNTKKHTEPKPEYTQENEQLSKNLLNKTDYYSILNIPRTASQDDIKKAYRKLVIKFHPDKNKAPSAEDAFRHLQKAYECLTDDSRKAYYDDTGTEAEMNYHMDQGFTSEMILAIVLNFFGGSIFSPDHYIHRKYNPEFVSGQQNFGVKVKIVPILIFVMLIGFSACRSEEAEYSFVPSPYFSSGYSTENLKIPYFLAKTANFTAGHLKVLETTIEENYMGLLNKQCEQNLNYKHQIMNKAKMSQGSTAKVFENYAESIDLSPCKTLESLINP</sequence>
<evidence type="ECO:0000313" key="7">
    <source>
        <dbReference type="EMBL" id="OMJ81040.1"/>
    </source>
</evidence>
<dbReference type="SUPFAM" id="SSF46565">
    <property type="entry name" value="Chaperone J-domain"/>
    <property type="match status" value="1"/>
</dbReference>
<evidence type="ECO:0000259" key="6">
    <source>
        <dbReference type="PROSITE" id="PS50076"/>
    </source>
</evidence>
<dbReference type="InterPro" id="IPR036869">
    <property type="entry name" value="J_dom_sf"/>
</dbReference>
<dbReference type="OrthoDB" id="552049at2759"/>
<reference evidence="7 8" key="1">
    <citation type="submission" date="2016-11" db="EMBL/GenBank/DDBJ databases">
        <title>The macronuclear genome of Stentor coeruleus: a giant cell with tiny introns.</title>
        <authorList>
            <person name="Slabodnick M."/>
            <person name="Ruby J.G."/>
            <person name="Reiff S.B."/>
            <person name="Swart E.C."/>
            <person name="Gosai S."/>
            <person name="Prabakaran S."/>
            <person name="Witkowska E."/>
            <person name="Larue G.E."/>
            <person name="Fisher S."/>
            <person name="Freeman R.M."/>
            <person name="Gunawardena J."/>
            <person name="Chu W."/>
            <person name="Stover N.A."/>
            <person name="Gregory B.D."/>
            <person name="Nowacki M."/>
            <person name="Derisi J."/>
            <person name="Roy S.W."/>
            <person name="Marshall W.F."/>
            <person name="Sood P."/>
        </authorList>
    </citation>
    <scope>NUCLEOTIDE SEQUENCE [LARGE SCALE GENOMIC DNA]</scope>
    <source>
        <strain evidence="7">WM001</strain>
    </source>
</reference>
<evidence type="ECO:0000256" key="2">
    <source>
        <dbReference type="ARBA" id="ARBA00022692"/>
    </source>
</evidence>
<dbReference type="GO" id="GO:0005789">
    <property type="term" value="C:endoplasmic reticulum membrane"/>
    <property type="evidence" value="ECO:0007669"/>
    <property type="project" value="UniProtKB-SubCell"/>
</dbReference>
<name>A0A1R2BW92_9CILI</name>